<gene>
    <name evidence="8" type="ORF">F960_02640</name>
</gene>
<dbReference type="EMBL" id="APPN01000071">
    <property type="protein sequence ID" value="ENV32918.1"/>
    <property type="molecule type" value="Genomic_DNA"/>
</dbReference>
<comment type="caution">
    <text evidence="8">The sequence shown here is derived from an EMBL/GenBank/DDBJ whole genome shotgun (WGS) entry which is preliminary data.</text>
</comment>
<feature type="chain" id="PRO_5004138933" description="Probable fimbrial chaperone EcpB" evidence="6">
    <location>
        <begin position="21"/>
        <end position="226"/>
    </location>
</feature>
<proteinExistence type="inferred from homology"/>
<dbReference type="InterPro" id="IPR040695">
    <property type="entry name" value="EcpB_C"/>
</dbReference>
<dbReference type="HOGENOM" id="CLU_106652_0_0_6"/>
<dbReference type="RefSeq" id="WP_004865357.1">
    <property type="nucleotide sequence ID" value="NZ_ASYY01000122.1"/>
</dbReference>
<evidence type="ECO:0000256" key="1">
    <source>
        <dbReference type="ARBA" id="ARBA00009408"/>
    </source>
</evidence>
<dbReference type="AlphaFoldDB" id="N8ZMC7"/>
<dbReference type="PROSITE" id="PS51257">
    <property type="entry name" value="PROKAR_LIPOPROTEIN"/>
    <property type="match status" value="1"/>
</dbReference>
<dbReference type="Pfam" id="PF18649">
    <property type="entry name" value="EcpB_C"/>
    <property type="match status" value="1"/>
</dbReference>
<reference evidence="8 9" key="1">
    <citation type="submission" date="2013-02" db="EMBL/GenBank/DDBJ databases">
        <title>The Genome Sequence of Acinetobacter gerneri CIP 107464.</title>
        <authorList>
            <consortium name="The Broad Institute Genome Sequencing Platform"/>
            <consortium name="The Broad Institute Genome Sequencing Center for Infectious Disease"/>
            <person name="Cerqueira G."/>
            <person name="Feldgarden M."/>
            <person name="Courvalin P."/>
            <person name="Perichon B."/>
            <person name="Grillot-Courvalin C."/>
            <person name="Clermont D."/>
            <person name="Rocha E."/>
            <person name="Yoon E.-J."/>
            <person name="Nemec A."/>
            <person name="Walker B."/>
            <person name="Young S.K."/>
            <person name="Zeng Q."/>
            <person name="Gargeya S."/>
            <person name="Fitzgerald M."/>
            <person name="Haas B."/>
            <person name="Abouelleil A."/>
            <person name="Alvarado L."/>
            <person name="Arachchi H.M."/>
            <person name="Berlin A.M."/>
            <person name="Chapman S.B."/>
            <person name="Dewar J."/>
            <person name="Goldberg J."/>
            <person name="Griggs A."/>
            <person name="Gujja S."/>
            <person name="Hansen M."/>
            <person name="Howarth C."/>
            <person name="Imamovic A."/>
            <person name="Larimer J."/>
            <person name="McCowan C."/>
            <person name="Murphy C."/>
            <person name="Neiman D."/>
            <person name="Pearson M."/>
            <person name="Priest M."/>
            <person name="Roberts A."/>
            <person name="Saif S."/>
            <person name="Shea T."/>
            <person name="Sisk P."/>
            <person name="Sykes S."/>
            <person name="Wortman J."/>
            <person name="Nusbaum C."/>
            <person name="Birren B."/>
        </authorList>
    </citation>
    <scope>NUCLEOTIDE SEQUENCE [LARGE SCALE GENOMIC DNA]</scope>
    <source>
        <strain evidence="8 9">CIP 107464</strain>
    </source>
</reference>
<evidence type="ECO:0000256" key="4">
    <source>
        <dbReference type="ARBA" id="ARBA00022729"/>
    </source>
</evidence>
<evidence type="ECO:0000256" key="6">
    <source>
        <dbReference type="SAM" id="SignalP"/>
    </source>
</evidence>
<evidence type="ECO:0000259" key="7">
    <source>
        <dbReference type="Pfam" id="PF18649"/>
    </source>
</evidence>
<dbReference type="STRING" id="202952.GCA_000747725_01193"/>
<keyword evidence="5" id="KW-0143">Chaperone</keyword>
<dbReference type="OrthoDB" id="8584734at2"/>
<organism evidence="8 9">
    <name type="scientific">Acinetobacter gerneri DSM 14967 = CIP 107464 = MTCC 9824</name>
    <dbReference type="NCBI Taxonomy" id="1120926"/>
    <lineage>
        <taxon>Bacteria</taxon>
        <taxon>Pseudomonadati</taxon>
        <taxon>Pseudomonadota</taxon>
        <taxon>Gammaproteobacteria</taxon>
        <taxon>Moraxellales</taxon>
        <taxon>Moraxellaceae</taxon>
        <taxon>Acinetobacter</taxon>
    </lineage>
</organism>
<dbReference type="InterPro" id="IPR013783">
    <property type="entry name" value="Ig-like_fold"/>
</dbReference>
<evidence type="ECO:0000313" key="9">
    <source>
        <dbReference type="Proteomes" id="UP000013117"/>
    </source>
</evidence>
<accession>N8ZMC7</accession>
<evidence type="ECO:0000256" key="5">
    <source>
        <dbReference type="ARBA" id="ARBA00023186"/>
    </source>
</evidence>
<name>N8ZMC7_9GAMM</name>
<protein>
    <recommendedName>
        <fullName evidence="2">Probable fimbrial chaperone EcpB</fullName>
    </recommendedName>
</protein>
<dbReference type="GeneID" id="84209957"/>
<keyword evidence="9" id="KW-1185">Reference proteome</keyword>
<feature type="domain" description="EcpB C-terminal" evidence="7">
    <location>
        <begin position="150"/>
        <end position="224"/>
    </location>
</feature>
<evidence type="ECO:0000256" key="2">
    <source>
        <dbReference type="ARBA" id="ARBA00014241"/>
    </source>
</evidence>
<dbReference type="SUPFAM" id="SSF49354">
    <property type="entry name" value="PapD-like"/>
    <property type="match status" value="1"/>
</dbReference>
<dbReference type="eggNOG" id="COG3121">
    <property type="taxonomic scope" value="Bacteria"/>
</dbReference>
<evidence type="ECO:0000313" key="8">
    <source>
        <dbReference type="EMBL" id="ENV32918.1"/>
    </source>
</evidence>
<keyword evidence="3" id="KW-1029">Fimbrium biogenesis</keyword>
<keyword evidence="4 6" id="KW-0732">Signal</keyword>
<feature type="signal peptide" evidence="6">
    <location>
        <begin position="1"/>
        <end position="20"/>
    </location>
</feature>
<sequence>MRSKITGLITGLFVSTSCLAVNVGDITSIINADKNFLAKEIENTTEVARFVGLKVYRLSSPMSDGEIIPMTSKTEILSTPSGLVLPGSAKDIFKIIYQGPQDDQERYYRLSWIDAPVANAGEDTASKGGQATTSAQINTILVVAPRKEKFDFSYANGTLTNTGNVSFRVVAAGKCLDQSKDIDGKGCRERYYVMPSKSITLKHTDVKADRTHIGIWHGEKYINVAR</sequence>
<evidence type="ECO:0000256" key="3">
    <source>
        <dbReference type="ARBA" id="ARBA00022558"/>
    </source>
</evidence>
<comment type="similarity">
    <text evidence="1">Belongs to the EcpB/EcpE family.</text>
</comment>
<dbReference type="InterPro" id="IPR008962">
    <property type="entry name" value="PapD-like_sf"/>
</dbReference>
<dbReference type="PATRIC" id="fig|1120926.3.peg.2556"/>
<dbReference type="Proteomes" id="UP000013117">
    <property type="component" value="Unassembled WGS sequence"/>
</dbReference>
<dbReference type="Gene3D" id="2.60.40.10">
    <property type="entry name" value="Immunoglobulins"/>
    <property type="match status" value="1"/>
</dbReference>